<dbReference type="GO" id="GO:0030295">
    <property type="term" value="F:protein kinase activator activity"/>
    <property type="evidence" value="ECO:0007669"/>
    <property type="project" value="TreeGrafter"/>
</dbReference>
<feature type="domain" description="PTS EIIA type-2" evidence="1">
    <location>
        <begin position="5"/>
        <end position="148"/>
    </location>
</feature>
<name>A0A9X3IJX6_9HYPH</name>
<organism evidence="2 3">
    <name type="scientific">Kaistia nematophila</name>
    <dbReference type="NCBI Taxonomy" id="2994654"/>
    <lineage>
        <taxon>Bacteria</taxon>
        <taxon>Pseudomonadati</taxon>
        <taxon>Pseudomonadota</taxon>
        <taxon>Alphaproteobacteria</taxon>
        <taxon>Hyphomicrobiales</taxon>
        <taxon>Kaistiaceae</taxon>
        <taxon>Kaistia</taxon>
    </lineage>
</organism>
<dbReference type="RefSeq" id="WP_266337170.1">
    <property type="nucleotide sequence ID" value="NZ_JAPKNK010000001.1"/>
</dbReference>
<dbReference type="Proteomes" id="UP001144805">
    <property type="component" value="Unassembled WGS sequence"/>
</dbReference>
<dbReference type="SUPFAM" id="SSF55804">
    <property type="entry name" value="Phoshotransferase/anion transport protein"/>
    <property type="match status" value="1"/>
</dbReference>
<keyword evidence="2" id="KW-0762">Sugar transport</keyword>
<sequence length="150" mass="16014">MILSEFIKPESVMIDLAAPSKNKLLASLSEQAGLALGLPVEDIYQAIHNREKLGSTGVGDGIAIPHAPVPGLEVPFGMVARLKKPVDFESVDDVPVDIVCLLLMPGQGSSPYLNVLACMARKLRSPKVVKSIRVAVLPEQVYTALCEEPA</sequence>
<dbReference type="AlphaFoldDB" id="A0A9X3IJX6"/>
<dbReference type="PANTHER" id="PTHR47738:SF1">
    <property type="entry name" value="NITROGEN REGULATORY PROTEIN"/>
    <property type="match status" value="1"/>
</dbReference>
<comment type="caution">
    <text evidence="2">The sequence shown here is derived from an EMBL/GenBank/DDBJ whole genome shotgun (WGS) entry which is preliminary data.</text>
</comment>
<dbReference type="InterPro" id="IPR016152">
    <property type="entry name" value="PTrfase/Anion_transptr"/>
</dbReference>
<dbReference type="Pfam" id="PF00359">
    <property type="entry name" value="PTS_EIIA_2"/>
    <property type="match status" value="1"/>
</dbReference>
<dbReference type="InterPro" id="IPR002178">
    <property type="entry name" value="PTS_EIIA_type-2_dom"/>
</dbReference>
<gene>
    <name evidence="2" type="ORF">OSH07_03325</name>
</gene>
<keyword evidence="2" id="KW-0813">Transport</keyword>
<protein>
    <submittedName>
        <fullName evidence="2">PTS sugar transporter subunit IIA</fullName>
    </submittedName>
</protein>
<proteinExistence type="predicted"/>
<dbReference type="CDD" id="cd00211">
    <property type="entry name" value="PTS_IIA_fru"/>
    <property type="match status" value="1"/>
</dbReference>
<keyword evidence="3" id="KW-1185">Reference proteome</keyword>
<dbReference type="PROSITE" id="PS51094">
    <property type="entry name" value="PTS_EIIA_TYPE_2"/>
    <property type="match status" value="1"/>
</dbReference>
<dbReference type="EMBL" id="JAPKNK010000001">
    <property type="protein sequence ID" value="MCX5568217.1"/>
    <property type="molecule type" value="Genomic_DNA"/>
</dbReference>
<accession>A0A9X3IJX6</accession>
<dbReference type="PROSITE" id="PS00372">
    <property type="entry name" value="PTS_EIIA_TYPE_2_HIS"/>
    <property type="match status" value="1"/>
</dbReference>
<reference evidence="2" key="1">
    <citation type="submission" date="2022-11" db="EMBL/GenBank/DDBJ databases">
        <title>Biodiversity and phylogenetic relationships of bacteria.</title>
        <authorList>
            <person name="Machado R.A.R."/>
            <person name="Bhat A."/>
            <person name="Loulou A."/>
            <person name="Kallel S."/>
        </authorList>
    </citation>
    <scope>NUCLEOTIDE SEQUENCE</scope>
    <source>
        <strain evidence="2">K-TC2</strain>
    </source>
</reference>
<dbReference type="PANTHER" id="PTHR47738">
    <property type="entry name" value="PTS SYSTEM FRUCTOSE-LIKE EIIA COMPONENT-RELATED"/>
    <property type="match status" value="1"/>
</dbReference>
<evidence type="ECO:0000313" key="3">
    <source>
        <dbReference type="Proteomes" id="UP001144805"/>
    </source>
</evidence>
<dbReference type="InterPro" id="IPR051541">
    <property type="entry name" value="PTS_SugarTrans_NitroReg"/>
</dbReference>
<evidence type="ECO:0000259" key="1">
    <source>
        <dbReference type="PROSITE" id="PS51094"/>
    </source>
</evidence>
<evidence type="ECO:0000313" key="2">
    <source>
        <dbReference type="EMBL" id="MCX5568217.1"/>
    </source>
</evidence>
<dbReference type="Gene3D" id="3.40.930.10">
    <property type="entry name" value="Mannitol-specific EII, Chain A"/>
    <property type="match status" value="1"/>
</dbReference>